<evidence type="ECO:0000313" key="4">
    <source>
        <dbReference type="EMBL" id="ERT56659.1"/>
    </source>
</evidence>
<dbReference type="Gene3D" id="3.40.980.10">
    <property type="entry name" value="MoaB/Mog-like domain"/>
    <property type="match status" value="1"/>
</dbReference>
<keyword evidence="2" id="KW-0501">Molybdenum cofactor biosynthesis</keyword>
<dbReference type="InterPro" id="IPR036425">
    <property type="entry name" value="MoaB/Mog-like_dom_sf"/>
</dbReference>
<comment type="caution">
    <text evidence="4">The sequence shown here is derived from an EMBL/GenBank/DDBJ whole genome shotgun (WGS) entry which is preliminary data.</text>
</comment>
<evidence type="ECO:0000313" key="5">
    <source>
        <dbReference type="Proteomes" id="UP000017090"/>
    </source>
</evidence>
<feature type="domain" description="MoaB/Mog" evidence="3">
    <location>
        <begin position="36"/>
        <end position="179"/>
    </location>
</feature>
<protein>
    <recommendedName>
        <fullName evidence="1 2">Molybdenum cofactor biosynthesis protein B</fullName>
    </recommendedName>
</protein>
<evidence type="ECO:0000256" key="2">
    <source>
        <dbReference type="PIRNR" id="PIRNR006443"/>
    </source>
</evidence>
<organism evidence="4 5">
    <name type="scientific">Megasphaera vaginalis</name>
    <name type="common">ex Srinivasan et al. 2021</name>
    <dbReference type="NCBI Taxonomy" id="1111454"/>
    <lineage>
        <taxon>Bacteria</taxon>
        <taxon>Bacillati</taxon>
        <taxon>Bacillota</taxon>
        <taxon>Negativicutes</taxon>
        <taxon>Veillonellales</taxon>
        <taxon>Veillonellaceae</taxon>
        <taxon>Megasphaera</taxon>
    </lineage>
</organism>
<name>U7UCR7_9FIRM</name>
<dbReference type="GO" id="GO:0005829">
    <property type="term" value="C:cytosol"/>
    <property type="evidence" value="ECO:0007669"/>
    <property type="project" value="TreeGrafter"/>
</dbReference>
<accession>U7UCR7</accession>
<dbReference type="Proteomes" id="UP000017090">
    <property type="component" value="Unassembled WGS sequence"/>
</dbReference>
<dbReference type="PATRIC" id="fig|1111454.3.peg.2104"/>
<dbReference type="PIRSF" id="PIRSF006443">
    <property type="entry name" value="MoaB"/>
    <property type="match status" value="1"/>
</dbReference>
<evidence type="ECO:0000256" key="1">
    <source>
        <dbReference type="ARBA" id="ARBA00015262"/>
    </source>
</evidence>
<comment type="function">
    <text evidence="2">May be involved in the biosynthesis of molybdopterin.</text>
</comment>
<comment type="pathway">
    <text evidence="2">Cofactor biosynthesis; molybdopterin biosynthesis.</text>
</comment>
<gene>
    <name evidence="4" type="ORF">HMPREF1250_0479</name>
</gene>
<dbReference type="AlphaFoldDB" id="U7UCR7"/>
<comment type="similarity">
    <text evidence="2">Belongs to the MoaB/Mog family.</text>
</comment>
<dbReference type="PANTHER" id="PTHR43232">
    <property type="entry name" value="MOLYBDENUM COFACTOR BIOSYNTHESIS PROTEIN B"/>
    <property type="match status" value="1"/>
</dbReference>
<dbReference type="CDD" id="cd00886">
    <property type="entry name" value="MogA_MoaB"/>
    <property type="match status" value="1"/>
</dbReference>
<proteinExistence type="inferred from homology"/>
<sequence>MALGLPGCSCAAGAGPEKGGVVLSKRQTEERPLRVAILTISNSRTFSDDTNGLMIQSALMAAGHQVVDYAIVKDDREAIESHIHEWVCSVDVVITSGGTGIAKRDVTLETVRPMFDKEIPEFSGMLALFAYRRACGVQALAYRSAAGVIHQCLTFCLPGQPNIIKLGMEKIIIPEMNHLKDEINK</sequence>
<dbReference type="SUPFAM" id="SSF53218">
    <property type="entry name" value="Molybdenum cofactor biosynthesis proteins"/>
    <property type="match status" value="1"/>
</dbReference>
<keyword evidence="5" id="KW-1185">Reference proteome</keyword>
<dbReference type="eggNOG" id="COG0521">
    <property type="taxonomic scope" value="Bacteria"/>
</dbReference>
<dbReference type="EMBL" id="AWXA01000059">
    <property type="protein sequence ID" value="ERT56659.1"/>
    <property type="molecule type" value="Genomic_DNA"/>
</dbReference>
<dbReference type="InterPro" id="IPR012245">
    <property type="entry name" value="MoaB"/>
</dbReference>
<dbReference type="GO" id="GO:0006777">
    <property type="term" value="P:Mo-molybdopterin cofactor biosynthetic process"/>
    <property type="evidence" value="ECO:0007669"/>
    <property type="project" value="UniProtKB-UniRule"/>
</dbReference>
<dbReference type="UniPathway" id="UPA00344"/>
<dbReference type="STRING" id="1111454.HMPREF1250_0479"/>
<dbReference type="NCBIfam" id="TIGR00177">
    <property type="entry name" value="molyb_syn"/>
    <property type="match status" value="1"/>
</dbReference>
<evidence type="ECO:0000259" key="3">
    <source>
        <dbReference type="SMART" id="SM00852"/>
    </source>
</evidence>
<dbReference type="PANTHER" id="PTHR43232:SF2">
    <property type="entry name" value="MOLYBDENUM COFACTOR BIOSYNTHESIS PROTEIN B"/>
    <property type="match status" value="1"/>
</dbReference>
<dbReference type="InterPro" id="IPR001453">
    <property type="entry name" value="MoaB/Mog_dom"/>
</dbReference>
<dbReference type="Pfam" id="PF00994">
    <property type="entry name" value="MoCF_biosynth"/>
    <property type="match status" value="1"/>
</dbReference>
<reference evidence="4 5" key="1">
    <citation type="submission" date="2013-09" db="EMBL/GenBank/DDBJ databases">
        <authorList>
            <person name="Durkin A.S."/>
            <person name="Haft D.R."/>
            <person name="McCorrison J."/>
            <person name="Torralba M."/>
            <person name="Gillis M."/>
            <person name="Haft D.H."/>
            <person name="Methe B."/>
            <person name="Sutton G."/>
            <person name="Nelson K.E."/>
        </authorList>
    </citation>
    <scope>NUCLEOTIDE SEQUENCE [LARGE SCALE GENOMIC DNA]</scope>
    <source>
        <strain evidence="4 5">BV3C16-1</strain>
    </source>
</reference>
<dbReference type="SMART" id="SM00852">
    <property type="entry name" value="MoCF_biosynth"/>
    <property type="match status" value="1"/>
</dbReference>